<comment type="caution">
    <text evidence="3">The sequence shown here is derived from an EMBL/GenBank/DDBJ whole genome shotgun (WGS) entry which is preliminary data.</text>
</comment>
<evidence type="ECO:0000313" key="3">
    <source>
        <dbReference type="EMBL" id="MFC0529541.1"/>
    </source>
</evidence>
<name>A0ABV6M4C6_9ACTN</name>
<evidence type="ECO:0000259" key="2">
    <source>
        <dbReference type="Pfam" id="PF04909"/>
    </source>
</evidence>
<dbReference type="PANTHER" id="PTHR21240:SF28">
    <property type="entry name" value="ISO-OROTATE DECARBOXYLASE (EUROFUNG)"/>
    <property type="match status" value="1"/>
</dbReference>
<dbReference type="Pfam" id="PF04909">
    <property type="entry name" value="Amidohydro_2"/>
    <property type="match status" value="1"/>
</dbReference>
<keyword evidence="4" id="KW-1185">Reference proteome</keyword>
<evidence type="ECO:0000256" key="1">
    <source>
        <dbReference type="ARBA" id="ARBA00023239"/>
    </source>
</evidence>
<feature type="domain" description="Amidohydrolase-related" evidence="2">
    <location>
        <begin position="3"/>
        <end position="325"/>
    </location>
</feature>
<protein>
    <submittedName>
        <fullName evidence="3">Amidohydrolase family protein</fullName>
    </submittedName>
</protein>
<dbReference type="Gene3D" id="3.20.20.140">
    <property type="entry name" value="Metal-dependent hydrolases"/>
    <property type="match status" value="1"/>
</dbReference>
<keyword evidence="1" id="KW-0456">Lyase</keyword>
<reference evidence="3 4" key="1">
    <citation type="submission" date="2024-09" db="EMBL/GenBank/DDBJ databases">
        <authorList>
            <person name="Sun Q."/>
            <person name="Mori K."/>
        </authorList>
    </citation>
    <scope>NUCLEOTIDE SEQUENCE [LARGE SCALE GENOMIC DNA]</scope>
    <source>
        <strain evidence="3 4">TBRC 3947</strain>
    </source>
</reference>
<accession>A0ABV6M4C6</accession>
<dbReference type="RefSeq" id="WP_377252406.1">
    <property type="nucleotide sequence ID" value="NZ_JBHLUH010000036.1"/>
</dbReference>
<sequence>MIIDVHGHVTAPPEVYGHQARLLADRGCFGRPTLKLTDDRVRQVVQPHLEAIDEVGIELQLISPRPYIMAHAQTPHKIVQWFTEEVNNLIARHVEMYPDRFQGVAGLPQGPDVEPAKWLPELERCVTELGFVGALVNPDPAEGMGHVPPMGDRYWYPLYEKLVELDCPILLHSSGCNNGRESYSNHFITEGSIALLSLIESDVLADFPELKIISGHGGGSVPYQIGRWRATRVRYEPKRESFDDSLRRFWFDTALYNVESVEFLLRMVGADRCLLATEIPGTGSERDPATGFWYDDVKRLIDSIGWLTDGDRDLVYERNALEVFPRLAARLGATKAGDPGV</sequence>
<dbReference type="InterPro" id="IPR032466">
    <property type="entry name" value="Metal_Hydrolase"/>
</dbReference>
<dbReference type="EMBL" id="JBHLUH010000036">
    <property type="protein sequence ID" value="MFC0529541.1"/>
    <property type="molecule type" value="Genomic_DNA"/>
</dbReference>
<organism evidence="3 4">
    <name type="scientific">Phytohabitans kaempferiae</name>
    <dbReference type="NCBI Taxonomy" id="1620943"/>
    <lineage>
        <taxon>Bacteria</taxon>
        <taxon>Bacillati</taxon>
        <taxon>Actinomycetota</taxon>
        <taxon>Actinomycetes</taxon>
        <taxon>Micromonosporales</taxon>
        <taxon>Micromonosporaceae</taxon>
    </lineage>
</organism>
<evidence type="ECO:0000313" key="4">
    <source>
        <dbReference type="Proteomes" id="UP001589867"/>
    </source>
</evidence>
<gene>
    <name evidence="3" type="ORF">ACFFIA_17945</name>
</gene>
<dbReference type="SUPFAM" id="SSF51556">
    <property type="entry name" value="Metallo-dependent hydrolases"/>
    <property type="match status" value="1"/>
</dbReference>
<dbReference type="PANTHER" id="PTHR21240">
    <property type="entry name" value="2-AMINO-3-CARBOXYLMUCONATE-6-SEMIALDEHYDE DECARBOXYLASE"/>
    <property type="match status" value="1"/>
</dbReference>
<dbReference type="InterPro" id="IPR006680">
    <property type="entry name" value="Amidohydro-rel"/>
</dbReference>
<dbReference type="InterPro" id="IPR032465">
    <property type="entry name" value="ACMSD"/>
</dbReference>
<dbReference type="Proteomes" id="UP001589867">
    <property type="component" value="Unassembled WGS sequence"/>
</dbReference>
<proteinExistence type="predicted"/>